<sequence>MDSLLILAVLVGREANDVYPLSLKNRSAKLISKSSKQSRPAINSNPSDPFALPDEQWETPGFAYFNNQFILHLASAVHNPLPSRKLLSPGVTCPAVRGVQEEQIIPITDIFDEVGLQALGYETDPLRWSDVTNNVNSTRRVRYYREITESPDCVIQASASTESYWKWSAIRFTLEAFILPFTSSPWRSAARQFQLARPLQKCVDSILPDVVPHAIAMHLRMWPSDLSFGQDDACHTNEVPVLKYIYSKCAWTGSYLYQNIMRVQNNDKQPVIIATDDRRHSTVLELVRLLGPRAHFMEMTQTCKAAIQDAYPHTETEWRIAAYWPIIEAATMVQTEIFVGSFWSTFSQLVAVRRHQTEQTFFVQNRLQELAWQRRWLLITLFAVGIVLGSTGIVRRLKRLFCSGAEPT</sequence>
<dbReference type="AlphaFoldDB" id="A0A5M9MU86"/>
<keyword evidence="2" id="KW-1133">Transmembrane helix</keyword>
<feature type="region of interest" description="Disordered" evidence="1">
    <location>
        <begin position="34"/>
        <end position="53"/>
    </location>
</feature>
<feature type="transmembrane region" description="Helical" evidence="2">
    <location>
        <begin position="376"/>
        <end position="394"/>
    </location>
</feature>
<evidence type="ECO:0000256" key="1">
    <source>
        <dbReference type="SAM" id="MobiDB-lite"/>
    </source>
</evidence>
<keyword evidence="2" id="KW-0812">Transmembrane</keyword>
<dbReference type="Proteomes" id="UP000324241">
    <property type="component" value="Unassembled WGS sequence"/>
</dbReference>
<evidence type="ECO:0000313" key="4">
    <source>
        <dbReference type="Proteomes" id="UP000324241"/>
    </source>
</evidence>
<keyword evidence="2" id="KW-0472">Membrane</keyword>
<dbReference type="GeneID" id="54324879"/>
<comment type="caution">
    <text evidence="3">The sequence shown here is derived from an EMBL/GenBank/DDBJ whole genome shotgun (WGS) entry which is preliminary data.</text>
</comment>
<dbReference type="EMBL" id="QUQM01000001">
    <property type="protein sequence ID" value="KAA8649506.1"/>
    <property type="molecule type" value="Genomic_DNA"/>
</dbReference>
<feature type="compositionally biased region" description="Polar residues" evidence="1">
    <location>
        <begin position="34"/>
        <end position="47"/>
    </location>
</feature>
<evidence type="ECO:0000256" key="2">
    <source>
        <dbReference type="SAM" id="Phobius"/>
    </source>
</evidence>
<proteinExistence type="predicted"/>
<gene>
    <name evidence="3" type="ORF">ATNIH1004_002177</name>
</gene>
<dbReference type="Gene3D" id="3.40.50.11350">
    <property type="match status" value="1"/>
</dbReference>
<reference evidence="3 4" key="1">
    <citation type="submission" date="2019-08" db="EMBL/GenBank/DDBJ databases">
        <title>The genome sequence of a newly discovered highly antifungal drug resistant Aspergillus species, Aspergillus tanneri NIH 1004.</title>
        <authorList>
            <person name="Mounaud S."/>
            <person name="Singh I."/>
            <person name="Joardar V."/>
            <person name="Pakala S."/>
            <person name="Pakala S."/>
            <person name="Venepally P."/>
            <person name="Chung J.K."/>
            <person name="Losada L."/>
            <person name="Nierman W.C."/>
        </authorList>
    </citation>
    <scope>NUCLEOTIDE SEQUENCE [LARGE SCALE GENOMIC DNA]</scope>
    <source>
        <strain evidence="3 4">NIH1004</strain>
    </source>
</reference>
<dbReference type="RefSeq" id="XP_033428867.1">
    <property type="nucleotide sequence ID" value="XM_033566872.1"/>
</dbReference>
<protein>
    <submittedName>
        <fullName evidence="3">Uncharacterized protein</fullName>
    </submittedName>
</protein>
<name>A0A5M9MU86_9EURO</name>
<organism evidence="3 4">
    <name type="scientific">Aspergillus tanneri</name>
    <dbReference type="NCBI Taxonomy" id="1220188"/>
    <lineage>
        <taxon>Eukaryota</taxon>
        <taxon>Fungi</taxon>
        <taxon>Dikarya</taxon>
        <taxon>Ascomycota</taxon>
        <taxon>Pezizomycotina</taxon>
        <taxon>Eurotiomycetes</taxon>
        <taxon>Eurotiomycetidae</taxon>
        <taxon>Eurotiales</taxon>
        <taxon>Aspergillaceae</taxon>
        <taxon>Aspergillus</taxon>
        <taxon>Aspergillus subgen. Circumdati</taxon>
    </lineage>
</organism>
<evidence type="ECO:0000313" key="3">
    <source>
        <dbReference type="EMBL" id="KAA8649506.1"/>
    </source>
</evidence>
<dbReference type="OrthoDB" id="4421178at2759"/>
<accession>A0A5M9MU86</accession>